<keyword evidence="5" id="KW-0175">Coiled coil</keyword>
<proteinExistence type="inferred from homology"/>
<dbReference type="Gene3D" id="1.10.10.2830">
    <property type="match status" value="1"/>
</dbReference>
<dbReference type="Pfam" id="PF02195">
    <property type="entry name" value="ParB_N"/>
    <property type="match status" value="1"/>
</dbReference>
<gene>
    <name evidence="7" type="ORF">IAB14_00120</name>
</gene>
<reference evidence="7" key="1">
    <citation type="submission" date="2020-10" db="EMBL/GenBank/DDBJ databases">
        <authorList>
            <person name="Gilroy R."/>
        </authorList>
    </citation>
    <scope>NUCLEOTIDE SEQUENCE</scope>
    <source>
        <strain evidence="7">23406</strain>
    </source>
</reference>
<evidence type="ECO:0000256" key="1">
    <source>
        <dbReference type="ARBA" id="ARBA00004453"/>
    </source>
</evidence>
<dbReference type="InterPro" id="IPR041468">
    <property type="entry name" value="HTH_ParB/Spo0J"/>
</dbReference>
<sequence>MAKKIGRGLSELLANIEDARVSAAPVEVVDGEKIYNIDINSVIPNPEQPRKHFGEKEQKELEESIRVHGIIQPLILVKEGEYYKIVAGERRYRAAMGAGLQTVPAIVKQLTAQNIREISLIENLQRENLNAIEEAEALKELAELYNLTQEALAARIGKSRPSVANTMRLLLLDDEVKSLVRTDRLSAGHARTLIPIENKEMQIDFAYSACDGQMTVRELELKVRNYLNPPQKRMTETEKNRLTLEMRNLVDDMKRIFSTKVRMVGNENKGRLYIDYYTKDDLQRIYELIDKLKQ</sequence>
<dbReference type="GO" id="GO:0005694">
    <property type="term" value="C:chromosome"/>
    <property type="evidence" value="ECO:0007669"/>
    <property type="project" value="TreeGrafter"/>
</dbReference>
<organism evidence="7 8">
    <name type="scientific">Candidatus Stercoripulliclostridium merdipullorum</name>
    <dbReference type="NCBI Taxonomy" id="2840952"/>
    <lineage>
        <taxon>Bacteria</taxon>
        <taxon>Bacillati</taxon>
        <taxon>Bacillota</taxon>
        <taxon>Clostridia</taxon>
        <taxon>Eubacteriales</taxon>
        <taxon>Candidatus Stercoripulliclostridium</taxon>
    </lineage>
</organism>
<dbReference type="SMART" id="SM00470">
    <property type="entry name" value="ParB"/>
    <property type="match status" value="1"/>
</dbReference>
<evidence type="ECO:0000256" key="3">
    <source>
        <dbReference type="ARBA" id="ARBA00022829"/>
    </source>
</evidence>
<dbReference type="Gene3D" id="3.90.1530.30">
    <property type="match status" value="1"/>
</dbReference>
<evidence type="ECO:0000256" key="4">
    <source>
        <dbReference type="ARBA" id="ARBA00023125"/>
    </source>
</evidence>
<dbReference type="PANTHER" id="PTHR33375:SF1">
    <property type="entry name" value="CHROMOSOME-PARTITIONING PROTEIN PARB-RELATED"/>
    <property type="match status" value="1"/>
</dbReference>
<feature type="domain" description="HTH cro/C1-type" evidence="6">
    <location>
        <begin position="138"/>
        <end position="165"/>
    </location>
</feature>
<dbReference type="InterPro" id="IPR003115">
    <property type="entry name" value="ParB_N"/>
</dbReference>
<dbReference type="InterPro" id="IPR050336">
    <property type="entry name" value="Chromosome_partition/occlusion"/>
</dbReference>
<dbReference type="InterPro" id="IPR001387">
    <property type="entry name" value="Cro/C1-type_HTH"/>
</dbReference>
<dbReference type="GO" id="GO:0007059">
    <property type="term" value="P:chromosome segregation"/>
    <property type="evidence" value="ECO:0007669"/>
    <property type="project" value="UniProtKB-KW"/>
</dbReference>
<evidence type="ECO:0000256" key="5">
    <source>
        <dbReference type="SAM" id="Coils"/>
    </source>
</evidence>
<name>A0A9D1NAH3_9FIRM</name>
<evidence type="ECO:0000256" key="2">
    <source>
        <dbReference type="ARBA" id="ARBA00006295"/>
    </source>
</evidence>
<dbReference type="CDD" id="cd16393">
    <property type="entry name" value="SPO0J_N"/>
    <property type="match status" value="1"/>
</dbReference>
<accession>A0A9D1NAH3</accession>
<dbReference type="Proteomes" id="UP000886891">
    <property type="component" value="Unassembled WGS sequence"/>
</dbReference>
<comment type="similarity">
    <text evidence="2">Belongs to the ParB family.</text>
</comment>
<dbReference type="PROSITE" id="PS50943">
    <property type="entry name" value="HTH_CROC1"/>
    <property type="match status" value="1"/>
</dbReference>
<dbReference type="InterPro" id="IPR036086">
    <property type="entry name" value="ParB/Sulfiredoxin_sf"/>
</dbReference>
<dbReference type="FunFam" id="1.10.10.2830:FF:000001">
    <property type="entry name" value="Chromosome partitioning protein ParB"/>
    <property type="match status" value="1"/>
</dbReference>
<dbReference type="InterPro" id="IPR004437">
    <property type="entry name" value="ParB/RepB/Spo0J"/>
</dbReference>
<dbReference type="GO" id="GO:0009295">
    <property type="term" value="C:nucleoid"/>
    <property type="evidence" value="ECO:0007669"/>
    <property type="project" value="UniProtKB-SubCell"/>
</dbReference>
<reference evidence="7" key="2">
    <citation type="journal article" date="2021" name="PeerJ">
        <title>Extensive microbial diversity within the chicken gut microbiome revealed by metagenomics and culture.</title>
        <authorList>
            <person name="Gilroy R."/>
            <person name="Ravi A."/>
            <person name="Getino M."/>
            <person name="Pursley I."/>
            <person name="Horton D.L."/>
            <person name="Alikhan N.F."/>
            <person name="Baker D."/>
            <person name="Gharbi K."/>
            <person name="Hall N."/>
            <person name="Watson M."/>
            <person name="Adriaenssens E.M."/>
            <person name="Foster-Nyarko E."/>
            <person name="Jarju S."/>
            <person name="Secka A."/>
            <person name="Antonio M."/>
            <person name="Oren A."/>
            <person name="Chaudhuri R.R."/>
            <person name="La Ragione R."/>
            <person name="Hildebrand F."/>
            <person name="Pallen M.J."/>
        </authorList>
    </citation>
    <scope>NUCLEOTIDE SEQUENCE</scope>
    <source>
        <strain evidence="7">23406</strain>
    </source>
</reference>
<dbReference type="PANTHER" id="PTHR33375">
    <property type="entry name" value="CHROMOSOME-PARTITIONING PROTEIN PARB-RELATED"/>
    <property type="match status" value="1"/>
</dbReference>
<protein>
    <submittedName>
        <fullName evidence="7">ParB/RepB/Spo0J family partition protein</fullName>
    </submittedName>
</protein>
<comment type="subcellular location">
    <subcellularLocation>
        <location evidence="1">Cytoplasm</location>
        <location evidence="1">Nucleoid</location>
    </subcellularLocation>
</comment>
<dbReference type="SUPFAM" id="SSF110849">
    <property type="entry name" value="ParB/Sulfiredoxin"/>
    <property type="match status" value="1"/>
</dbReference>
<dbReference type="AlphaFoldDB" id="A0A9D1NAH3"/>
<dbReference type="NCBIfam" id="TIGR00180">
    <property type="entry name" value="parB_part"/>
    <property type="match status" value="1"/>
</dbReference>
<comment type="caution">
    <text evidence="7">The sequence shown here is derived from an EMBL/GenBank/DDBJ whole genome shotgun (WGS) entry which is preliminary data.</text>
</comment>
<keyword evidence="3" id="KW-0159">Chromosome partition</keyword>
<dbReference type="GO" id="GO:0003677">
    <property type="term" value="F:DNA binding"/>
    <property type="evidence" value="ECO:0007669"/>
    <property type="project" value="UniProtKB-KW"/>
</dbReference>
<dbReference type="FunFam" id="3.90.1530.30:FF:000001">
    <property type="entry name" value="Chromosome partitioning protein ParB"/>
    <property type="match status" value="1"/>
</dbReference>
<evidence type="ECO:0000313" key="8">
    <source>
        <dbReference type="Proteomes" id="UP000886891"/>
    </source>
</evidence>
<evidence type="ECO:0000313" key="7">
    <source>
        <dbReference type="EMBL" id="HIU99503.1"/>
    </source>
</evidence>
<dbReference type="EMBL" id="DVOH01000002">
    <property type="protein sequence ID" value="HIU99503.1"/>
    <property type="molecule type" value="Genomic_DNA"/>
</dbReference>
<keyword evidence="4" id="KW-0238">DNA-binding</keyword>
<feature type="coiled-coil region" evidence="5">
    <location>
        <begin position="107"/>
        <end position="141"/>
    </location>
</feature>
<dbReference type="Pfam" id="PF17762">
    <property type="entry name" value="HTH_ParB"/>
    <property type="match status" value="1"/>
</dbReference>
<dbReference type="GO" id="GO:0045881">
    <property type="term" value="P:positive regulation of sporulation resulting in formation of a cellular spore"/>
    <property type="evidence" value="ECO:0007669"/>
    <property type="project" value="TreeGrafter"/>
</dbReference>
<evidence type="ECO:0000259" key="6">
    <source>
        <dbReference type="PROSITE" id="PS50943"/>
    </source>
</evidence>